<dbReference type="InterPro" id="IPR004323">
    <property type="entry name" value="Ion_tolerance_CutA"/>
</dbReference>
<dbReference type="EMBL" id="CP053084">
    <property type="protein sequence ID" value="QJR28559.1"/>
    <property type="molecule type" value="Genomic_DNA"/>
</dbReference>
<dbReference type="RefSeq" id="WP_171097412.1">
    <property type="nucleotide sequence ID" value="NZ_CP053084.1"/>
</dbReference>
<reference evidence="2 3" key="1">
    <citation type="submission" date="2020-05" db="EMBL/GenBank/DDBJ databases">
        <title>Compete genome of Limnobacter sp. SAORIC-580.</title>
        <authorList>
            <person name="Song J."/>
            <person name="Cho J.-C."/>
        </authorList>
    </citation>
    <scope>NUCLEOTIDE SEQUENCE [LARGE SCALE GENOMIC DNA]</scope>
    <source>
        <strain evidence="2 3">SAORIC-580</strain>
    </source>
</reference>
<name>A0ABX6N2E7_9BURK</name>
<proteinExistence type="inferred from homology"/>
<evidence type="ECO:0000313" key="3">
    <source>
        <dbReference type="Proteomes" id="UP000501130"/>
    </source>
</evidence>
<dbReference type="InterPro" id="IPR011322">
    <property type="entry name" value="N-reg_PII-like_a/b"/>
</dbReference>
<organism evidence="2 3">
    <name type="scientific">Limnobacter profundi</name>
    <dbReference type="NCBI Taxonomy" id="2732163"/>
    <lineage>
        <taxon>Bacteria</taxon>
        <taxon>Pseudomonadati</taxon>
        <taxon>Pseudomonadota</taxon>
        <taxon>Betaproteobacteria</taxon>
        <taxon>Burkholderiales</taxon>
        <taxon>Burkholderiaceae</taxon>
        <taxon>Limnobacter</taxon>
    </lineage>
</organism>
<dbReference type="Proteomes" id="UP000501130">
    <property type="component" value="Chromosome"/>
</dbReference>
<dbReference type="PANTHER" id="PTHR23419:SF8">
    <property type="entry name" value="FI09726P"/>
    <property type="match status" value="1"/>
</dbReference>
<dbReference type="InterPro" id="IPR015867">
    <property type="entry name" value="N-reg_PII/ATP_PRibTrfase_C"/>
</dbReference>
<dbReference type="PANTHER" id="PTHR23419">
    <property type="entry name" value="DIVALENT CATION TOLERANCE CUTA-RELATED"/>
    <property type="match status" value="1"/>
</dbReference>
<dbReference type="Pfam" id="PF03091">
    <property type="entry name" value="CutA1"/>
    <property type="match status" value="1"/>
</dbReference>
<gene>
    <name evidence="2" type="ORF">HKT17_01950</name>
</gene>
<evidence type="ECO:0000256" key="1">
    <source>
        <dbReference type="ARBA" id="ARBA00010169"/>
    </source>
</evidence>
<dbReference type="Gene3D" id="3.30.70.120">
    <property type="match status" value="1"/>
</dbReference>
<accession>A0ABX6N2E7</accession>
<keyword evidence="3" id="KW-1185">Reference proteome</keyword>
<comment type="similarity">
    <text evidence="1">Belongs to the CutA family.</text>
</comment>
<dbReference type="SUPFAM" id="SSF54913">
    <property type="entry name" value="GlnB-like"/>
    <property type="match status" value="1"/>
</dbReference>
<evidence type="ECO:0000313" key="2">
    <source>
        <dbReference type="EMBL" id="QJR28559.1"/>
    </source>
</evidence>
<protein>
    <submittedName>
        <fullName evidence="2">Divalent-cation tolerance protein CutA</fullName>
    </submittedName>
</protein>
<sequence length="113" mass="12651">MKNNAERCWVAYSTVDSHGRATALAHRLVDEQLVACVNIVGPVESVYRWQGKVEQTKEWMLMMKCSESQCEELKRALPRLHGYEVPELILLPIADGHVPYLDWIAASGKGVGA</sequence>